<dbReference type="EMBL" id="VUJV01000003">
    <property type="protein sequence ID" value="KAA1419672.1"/>
    <property type="molecule type" value="Genomic_DNA"/>
</dbReference>
<evidence type="ECO:0000259" key="1">
    <source>
        <dbReference type="PROSITE" id="PS51819"/>
    </source>
</evidence>
<dbReference type="PANTHER" id="PTHR35908">
    <property type="entry name" value="HYPOTHETICAL FUSION PROTEIN"/>
    <property type="match status" value="1"/>
</dbReference>
<proteinExistence type="predicted"/>
<dbReference type="InterPro" id="IPR037523">
    <property type="entry name" value="VOC_core"/>
</dbReference>
<accession>A0A5B1LG66</accession>
<evidence type="ECO:0000313" key="2">
    <source>
        <dbReference type="EMBL" id="KAA1419672.1"/>
    </source>
</evidence>
<comment type="caution">
    <text evidence="2">The sequence shown here is derived from an EMBL/GenBank/DDBJ whole genome shotgun (WGS) entry which is preliminary data.</text>
</comment>
<dbReference type="InterPro" id="IPR041581">
    <property type="entry name" value="Glyoxalase_6"/>
</dbReference>
<gene>
    <name evidence="2" type="ORF">F0U44_10960</name>
</gene>
<dbReference type="CDD" id="cd06587">
    <property type="entry name" value="VOC"/>
    <property type="match status" value="1"/>
</dbReference>
<sequence>MSPSWITVFLDFASDGFEEGVGFWAAVTGYDVSASRGDTDQFATLLPANGDAFLRVQRLDEGTDRIHLDLHTPDPRAAADAAAGLGASVVAEEGLGYVVLRSPGGLTFCFVPHAAATRPGPTAWPGGQSSLIDQVCIDVPSSSYERECEFWRDLTGWEPRASAVSTDFSSLLRPDGQPFRILLQRLGEEAGPTRAHLDWATTDRAAETERHVALGARVVDTRPVWTVLADPNGRAYCLTDRDPETGMLG</sequence>
<dbReference type="Proteomes" id="UP000325003">
    <property type="component" value="Unassembled WGS sequence"/>
</dbReference>
<dbReference type="Gene3D" id="3.10.180.10">
    <property type="entry name" value="2,3-Dihydroxybiphenyl 1,2-Dioxygenase, domain 1"/>
    <property type="match status" value="2"/>
</dbReference>
<reference evidence="2 3" key="2">
    <citation type="submission" date="2019-09" db="EMBL/GenBank/DDBJ databases">
        <authorList>
            <person name="Jin C."/>
        </authorList>
    </citation>
    <scope>NUCLEOTIDE SEQUENCE [LARGE SCALE GENOMIC DNA]</scope>
    <source>
        <strain evidence="2 3">BN130099</strain>
    </source>
</reference>
<feature type="domain" description="VOC" evidence="1">
    <location>
        <begin position="131"/>
        <end position="249"/>
    </location>
</feature>
<dbReference type="AlphaFoldDB" id="A0A5B1LG66"/>
<dbReference type="InterPro" id="IPR029068">
    <property type="entry name" value="Glyas_Bleomycin-R_OHBP_Dase"/>
</dbReference>
<dbReference type="PROSITE" id="PS51819">
    <property type="entry name" value="VOC"/>
    <property type="match status" value="1"/>
</dbReference>
<evidence type="ECO:0000313" key="3">
    <source>
        <dbReference type="Proteomes" id="UP000325003"/>
    </source>
</evidence>
<dbReference type="PANTHER" id="PTHR35908:SF1">
    <property type="entry name" value="CONSERVED PROTEIN"/>
    <property type="match status" value="1"/>
</dbReference>
<dbReference type="Pfam" id="PF18029">
    <property type="entry name" value="Glyoxalase_6"/>
    <property type="match status" value="2"/>
</dbReference>
<dbReference type="SUPFAM" id="SSF54593">
    <property type="entry name" value="Glyoxalase/Bleomycin resistance protein/Dihydroxybiphenyl dioxygenase"/>
    <property type="match status" value="2"/>
</dbReference>
<name>A0A5B1LG66_9ACTN</name>
<keyword evidence="3" id="KW-1185">Reference proteome</keyword>
<protein>
    <submittedName>
        <fullName evidence="2">VOC family protein</fullName>
    </submittedName>
</protein>
<organism evidence="2 3">
    <name type="scientific">Nocardioides humilatus</name>
    <dbReference type="NCBI Taxonomy" id="2607660"/>
    <lineage>
        <taxon>Bacteria</taxon>
        <taxon>Bacillati</taxon>
        <taxon>Actinomycetota</taxon>
        <taxon>Actinomycetes</taxon>
        <taxon>Propionibacteriales</taxon>
        <taxon>Nocardioidaceae</taxon>
        <taxon>Nocardioides</taxon>
    </lineage>
</organism>
<reference evidence="2 3" key="1">
    <citation type="submission" date="2019-09" db="EMBL/GenBank/DDBJ databases">
        <title>Nocardioides panacisoli sp. nov., isolated from the soil of a ginseng field.</title>
        <authorList>
            <person name="Cho C."/>
        </authorList>
    </citation>
    <scope>NUCLEOTIDE SEQUENCE [LARGE SCALE GENOMIC DNA]</scope>
    <source>
        <strain evidence="2 3">BN130099</strain>
    </source>
</reference>